<feature type="region of interest" description="Disordered" evidence="1">
    <location>
        <begin position="275"/>
        <end position="298"/>
    </location>
</feature>
<evidence type="ECO:0000313" key="2">
    <source>
        <dbReference type="Proteomes" id="UP000228380"/>
    </source>
</evidence>
<evidence type="ECO:0000313" key="3">
    <source>
        <dbReference type="RefSeq" id="XP_038982917.1"/>
    </source>
</evidence>
<dbReference type="PANTHER" id="PTHR33499">
    <property type="entry name" value="OS12G0282400 PROTEIN-RELATED"/>
    <property type="match status" value="1"/>
</dbReference>
<name>A0A8B9AB22_PHODC</name>
<dbReference type="Pfam" id="PF03004">
    <property type="entry name" value="Transposase_24"/>
    <property type="match status" value="1"/>
</dbReference>
<organism evidence="2 3">
    <name type="scientific">Phoenix dactylifera</name>
    <name type="common">Date palm</name>
    <dbReference type="NCBI Taxonomy" id="42345"/>
    <lineage>
        <taxon>Eukaryota</taxon>
        <taxon>Viridiplantae</taxon>
        <taxon>Streptophyta</taxon>
        <taxon>Embryophyta</taxon>
        <taxon>Tracheophyta</taxon>
        <taxon>Spermatophyta</taxon>
        <taxon>Magnoliopsida</taxon>
        <taxon>Liliopsida</taxon>
        <taxon>Arecaceae</taxon>
        <taxon>Coryphoideae</taxon>
        <taxon>Phoeniceae</taxon>
        <taxon>Phoenix</taxon>
    </lineage>
</organism>
<gene>
    <name evidence="3" type="primary">LOC120110938</name>
</gene>
<keyword evidence="2" id="KW-1185">Reference proteome</keyword>
<sequence length="298" mass="35319">MGDGRWEMDKFKISDDYYGNLVAQQAVHRKCYNIHRNWRHNMKLHYKHVKNVLHVDPYSHPYEHVTQEDWRHLIDDVWKSKEHKVRSKAGKKNRKKLEYNYCSGSRSFVATMTIQWLYANLNYTLQPEFNGSENLKFPEFYKKTHTKKNKEWIDPICAVKHSKMLSLREESSQSGVQLTSEEMSRQALGKRKRYILGFGDGPKPSSSSSTPSRVSQDHVGELQKLKAEMEEMKMEREMEREELRRQLEQERREREEEQKQIAHLTSLVTEFLKEKTQTHKSSIHHDGAMYSTGGTNTR</sequence>
<dbReference type="KEGG" id="pda:120110938"/>
<feature type="region of interest" description="Disordered" evidence="1">
    <location>
        <begin position="195"/>
        <end position="218"/>
    </location>
</feature>
<feature type="compositionally biased region" description="Basic and acidic residues" evidence="1">
    <location>
        <begin position="275"/>
        <end position="287"/>
    </location>
</feature>
<feature type="compositionally biased region" description="Low complexity" evidence="1">
    <location>
        <begin position="202"/>
        <end position="214"/>
    </location>
</feature>
<reference evidence="3" key="2">
    <citation type="submission" date="2025-08" db="UniProtKB">
        <authorList>
            <consortium name="RefSeq"/>
        </authorList>
    </citation>
    <scope>IDENTIFICATION</scope>
    <source>
        <tissue evidence="3">Young leaves</tissue>
    </source>
</reference>
<accession>A0A8B9AB22</accession>
<dbReference type="GeneID" id="120110938"/>
<dbReference type="InterPro" id="IPR004252">
    <property type="entry name" value="Probable_transposase_24"/>
</dbReference>
<dbReference type="Proteomes" id="UP000228380">
    <property type="component" value="Chromosome 5"/>
</dbReference>
<protein>
    <submittedName>
        <fullName evidence="3">Uncharacterized protein LOC120110938</fullName>
    </submittedName>
</protein>
<dbReference type="AlphaFoldDB" id="A0A8B9AB22"/>
<dbReference type="RefSeq" id="XP_038982917.1">
    <property type="nucleotide sequence ID" value="XM_039126989.1"/>
</dbReference>
<proteinExistence type="predicted"/>
<feature type="region of interest" description="Disordered" evidence="1">
    <location>
        <begin position="234"/>
        <end position="258"/>
    </location>
</feature>
<reference evidence="2" key="1">
    <citation type="journal article" date="2019" name="Nat. Commun.">
        <title>Genome-wide association mapping of date palm fruit traits.</title>
        <authorList>
            <person name="Hazzouri K.M."/>
            <person name="Gros-Balthazard M."/>
            <person name="Flowers J.M."/>
            <person name="Copetti D."/>
            <person name="Lemansour A."/>
            <person name="Lebrun M."/>
            <person name="Masmoudi K."/>
            <person name="Ferrand S."/>
            <person name="Dhar M.I."/>
            <person name="Fresquez Z.A."/>
            <person name="Rosas U."/>
            <person name="Zhang J."/>
            <person name="Talag J."/>
            <person name="Lee S."/>
            <person name="Kudrna D."/>
            <person name="Powell R.F."/>
            <person name="Leitch I.J."/>
            <person name="Krueger R.R."/>
            <person name="Wing R.A."/>
            <person name="Amiri K.M.A."/>
            <person name="Purugganan M.D."/>
        </authorList>
    </citation>
    <scope>NUCLEOTIDE SEQUENCE [LARGE SCALE GENOMIC DNA]</scope>
    <source>
        <strain evidence="2">cv. Khalas</strain>
    </source>
</reference>
<evidence type="ECO:0000256" key="1">
    <source>
        <dbReference type="SAM" id="MobiDB-lite"/>
    </source>
</evidence>
<dbReference type="PANTHER" id="PTHR33499:SF43">
    <property type="entry name" value="TRANSPOSASE, PTTA_EN_SPM, PLANT"/>
    <property type="match status" value="1"/>
</dbReference>